<proteinExistence type="predicted"/>
<dbReference type="OrthoDB" id="2189571at2759"/>
<name>S7WAM3_SPRLO</name>
<dbReference type="OMA" id="WELSTHN"/>
<dbReference type="AlphaFoldDB" id="S7WAM3"/>
<keyword evidence="2" id="KW-1185">Reference proteome</keyword>
<dbReference type="EMBL" id="ATCN01000561">
    <property type="protein sequence ID" value="EPR78802.1"/>
    <property type="molecule type" value="Genomic_DNA"/>
</dbReference>
<dbReference type="InParanoid" id="S7WAM3"/>
<comment type="caution">
    <text evidence="1">The sequence shown here is derived from an EMBL/GenBank/DDBJ whole genome shotgun (WGS) entry which is preliminary data.</text>
</comment>
<organism evidence="1 2">
    <name type="scientific">Spraguea lophii (strain 42_110)</name>
    <name type="common">Microsporidian parasite</name>
    <dbReference type="NCBI Taxonomy" id="1358809"/>
    <lineage>
        <taxon>Eukaryota</taxon>
        <taxon>Fungi</taxon>
        <taxon>Fungi incertae sedis</taxon>
        <taxon>Microsporidia</taxon>
        <taxon>Spragueidae</taxon>
        <taxon>Spraguea</taxon>
    </lineage>
</organism>
<accession>S7WAM3</accession>
<dbReference type="HOGENOM" id="CLU_2074786_0_0_1"/>
<reference evidence="2" key="1">
    <citation type="journal article" date="2013" name="PLoS Genet.">
        <title>The genome of Spraguea lophii and the basis of host-microsporidian interactions.</title>
        <authorList>
            <person name="Campbell S.E."/>
            <person name="Williams T.A."/>
            <person name="Yousuf A."/>
            <person name="Soanes D.M."/>
            <person name="Paszkiewicz K.H."/>
            <person name="Williams B.A.P."/>
        </authorList>
    </citation>
    <scope>NUCLEOTIDE SEQUENCE [LARGE SCALE GENOMIC DNA]</scope>
    <source>
        <strain evidence="2">42_110</strain>
    </source>
</reference>
<evidence type="ECO:0000313" key="2">
    <source>
        <dbReference type="Proteomes" id="UP000014978"/>
    </source>
</evidence>
<dbReference type="VEuPathDB" id="MicrosporidiaDB:SLOPH_1750"/>
<evidence type="ECO:0000313" key="1">
    <source>
        <dbReference type="EMBL" id="EPR78802.1"/>
    </source>
</evidence>
<dbReference type="Proteomes" id="UP000014978">
    <property type="component" value="Unassembled WGS sequence"/>
</dbReference>
<protein>
    <submittedName>
        <fullName evidence="1">Uncharacterized protein</fullName>
    </submittedName>
</protein>
<gene>
    <name evidence="1" type="ORF">SLOPH_1750</name>
</gene>
<sequence length="112" mass="13201">MLIPLNLSNKLGSIFQIHKEKFILKKELILIQTYGIKKKDSYTCTDIKELKELLWELSTHNIYKRIVIDSISTLNIENNIILLFRLLKIKGVDIVLVCFEHEKLWYVDKILG</sequence>